<evidence type="ECO:0000313" key="13">
    <source>
        <dbReference type="EMBL" id="RHN75043.1"/>
    </source>
</evidence>
<proteinExistence type="inferred from homology"/>
<keyword evidence="5" id="KW-0479">Metal-binding</keyword>
<dbReference type="CDD" id="cd16651">
    <property type="entry name" value="SPL-RING_NSE2"/>
    <property type="match status" value="1"/>
</dbReference>
<dbReference type="SUPFAM" id="SSF57850">
    <property type="entry name" value="RING/U-box"/>
    <property type="match status" value="1"/>
</dbReference>
<accession>A0A072VA32</accession>
<keyword evidence="6 10" id="KW-0863">Zinc-finger</keyword>
<evidence type="ECO:0000313" key="12">
    <source>
        <dbReference type="EMBL" id="KEH38677.1"/>
    </source>
</evidence>
<reference evidence="13" key="5">
    <citation type="journal article" date="2018" name="Nat. Plants">
        <title>Whole-genome landscape of Medicago truncatula symbiotic genes.</title>
        <authorList>
            <person name="Pecrix Y."/>
            <person name="Gamas P."/>
            <person name="Carrere S."/>
        </authorList>
    </citation>
    <scope>NUCLEOTIDE SEQUENCE</scope>
    <source>
        <tissue evidence="13">Leaves</tissue>
    </source>
</reference>
<feature type="domain" description="SP-RING-type" evidence="11">
    <location>
        <begin position="140"/>
        <end position="228"/>
    </location>
</feature>
<dbReference type="GO" id="GO:0016925">
    <property type="term" value="P:protein sumoylation"/>
    <property type="evidence" value="ECO:0000318"/>
    <property type="project" value="GO_Central"/>
</dbReference>
<evidence type="ECO:0000256" key="2">
    <source>
        <dbReference type="ARBA" id="ARBA00004718"/>
    </source>
</evidence>
<dbReference type="KEGG" id="mtr:25487298"/>
<evidence type="ECO:0000256" key="4">
    <source>
        <dbReference type="ARBA" id="ARBA00022679"/>
    </source>
</evidence>
<dbReference type="Gene3D" id="3.30.40.10">
    <property type="entry name" value="Zinc/RING finger domain, C3HC4 (zinc finger)"/>
    <property type="match status" value="1"/>
</dbReference>
<evidence type="ECO:0000256" key="6">
    <source>
        <dbReference type="ARBA" id="ARBA00022771"/>
    </source>
</evidence>
<evidence type="ECO:0000256" key="8">
    <source>
        <dbReference type="ARBA" id="ARBA00022833"/>
    </source>
</evidence>
<dbReference type="STRING" id="3880.A0A072VA32"/>
<keyword evidence="9" id="KW-0539">Nucleus</keyword>
<comment type="similarity">
    <text evidence="3">Belongs to the NSE2 family.</text>
</comment>
<dbReference type="UniPathway" id="UPA00886"/>
<evidence type="ECO:0000256" key="9">
    <source>
        <dbReference type="ARBA" id="ARBA00023242"/>
    </source>
</evidence>
<evidence type="ECO:0000313" key="16">
    <source>
        <dbReference type="Proteomes" id="UP000265566"/>
    </source>
</evidence>
<evidence type="ECO:0000259" key="11">
    <source>
        <dbReference type="PROSITE" id="PS51044"/>
    </source>
</evidence>
<keyword evidence="12" id="KW-0436">Ligase</keyword>
<protein>
    <submittedName>
        <fullName evidence="12">E3 SUMO-protein ligase MMS21</fullName>
    </submittedName>
    <submittedName>
        <fullName evidence="13">Putative E3 SUMO-protein ligase Nse2 (Mms21)</fullName>
    </submittedName>
</protein>
<evidence type="ECO:0000256" key="1">
    <source>
        <dbReference type="ARBA" id="ARBA00004123"/>
    </source>
</evidence>
<dbReference type="GO" id="GO:0016874">
    <property type="term" value="F:ligase activity"/>
    <property type="evidence" value="ECO:0007669"/>
    <property type="project" value="UniProtKB-KW"/>
</dbReference>
<reference evidence="12 15" key="1">
    <citation type="journal article" date="2011" name="Nature">
        <title>The Medicago genome provides insight into the evolution of rhizobial symbioses.</title>
        <authorList>
            <person name="Young N.D."/>
            <person name="Debelle F."/>
            <person name="Oldroyd G.E."/>
            <person name="Geurts R."/>
            <person name="Cannon S.B."/>
            <person name="Udvardi M.K."/>
            <person name="Benedito V.A."/>
            <person name="Mayer K.F."/>
            <person name="Gouzy J."/>
            <person name="Schoof H."/>
            <person name="Van de Peer Y."/>
            <person name="Proost S."/>
            <person name="Cook D.R."/>
            <person name="Meyers B.C."/>
            <person name="Spannagl M."/>
            <person name="Cheung F."/>
            <person name="De Mita S."/>
            <person name="Krishnakumar V."/>
            <person name="Gundlach H."/>
            <person name="Zhou S."/>
            <person name="Mudge J."/>
            <person name="Bharti A.K."/>
            <person name="Murray J.D."/>
            <person name="Naoumkina M.A."/>
            <person name="Rosen B."/>
            <person name="Silverstein K.A."/>
            <person name="Tang H."/>
            <person name="Rombauts S."/>
            <person name="Zhao P.X."/>
            <person name="Zhou P."/>
            <person name="Barbe V."/>
            <person name="Bardou P."/>
            <person name="Bechner M."/>
            <person name="Bellec A."/>
            <person name="Berger A."/>
            <person name="Berges H."/>
            <person name="Bidwell S."/>
            <person name="Bisseling T."/>
            <person name="Choisne N."/>
            <person name="Couloux A."/>
            <person name="Denny R."/>
            <person name="Deshpande S."/>
            <person name="Dai X."/>
            <person name="Doyle J.J."/>
            <person name="Dudez A.M."/>
            <person name="Farmer A.D."/>
            <person name="Fouteau S."/>
            <person name="Franken C."/>
            <person name="Gibelin C."/>
            <person name="Gish J."/>
            <person name="Goldstein S."/>
            <person name="Gonzalez A.J."/>
            <person name="Green P.J."/>
            <person name="Hallab A."/>
            <person name="Hartog M."/>
            <person name="Hua A."/>
            <person name="Humphray S.J."/>
            <person name="Jeong D.H."/>
            <person name="Jing Y."/>
            <person name="Jocker A."/>
            <person name="Kenton S.M."/>
            <person name="Kim D.J."/>
            <person name="Klee K."/>
            <person name="Lai H."/>
            <person name="Lang C."/>
            <person name="Lin S."/>
            <person name="Macmil S.L."/>
            <person name="Magdelenat G."/>
            <person name="Matthews L."/>
            <person name="McCorrison J."/>
            <person name="Monaghan E.L."/>
            <person name="Mun J.H."/>
            <person name="Najar F.Z."/>
            <person name="Nicholson C."/>
            <person name="Noirot C."/>
            <person name="O'Bleness M."/>
            <person name="Paule C.R."/>
            <person name="Poulain J."/>
            <person name="Prion F."/>
            <person name="Qin B."/>
            <person name="Qu C."/>
            <person name="Retzel E.F."/>
            <person name="Riddle C."/>
            <person name="Sallet E."/>
            <person name="Samain S."/>
            <person name="Samson N."/>
            <person name="Sanders I."/>
            <person name="Saurat O."/>
            <person name="Scarpelli C."/>
            <person name="Schiex T."/>
            <person name="Segurens B."/>
            <person name="Severin A.J."/>
            <person name="Sherrier D.J."/>
            <person name="Shi R."/>
            <person name="Sims S."/>
            <person name="Singer S.R."/>
            <person name="Sinharoy S."/>
            <person name="Sterck L."/>
            <person name="Viollet A."/>
            <person name="Wang B.B."/>
            <person name="Wang K."/>
            <person name="Wang M."/>
            <person name="Wang X."/>
            <person name="Warfsmann J."/>
            <person name="Weissenbach J."/>
            <person name="White D.D."/>
            <person name="White J.D."/>
            <person name="Wiley G.B."/>
            <person name="Wincker P."/>
            <person name="Xing Y."/>
            <person name="Yang L."/>
            <person name="Yao Z."/>
            <person name="Ying F."/>
            <person name="Zhai J."/>
            <person name="Zhou L."/>
            <person name="Zuber A."/>
            <person name="Denarie J."/>
            <person name="Dixon R.A."/>
            <person name="May G.D."/>
            <person name="Schwartz D.C."/>
            <person name="Rogers J."/>
            <person name="Quetier F."/>
            <person name="Town C.D."/>
            <person name="Roe B.A."/>
        </authorList>
    </citation>
    <scope>NUCLEOTIDE SEQUENCE [LARGE SCALE GENOMIC DNA]</scope>
    <source>
        <strain evidence="12">A17</strain>
        <strain evidence="14 15">cv. Jemalong A17</strain>
    </source>
</reference>
<comment type="subcellular location">
    <subcellularLocation>
        <location evidence="1">Nucleus</location>
    </subcellularLocation>
</comment>
<dbReference type="Proteomes" id="UP000002051">
    <property type="component" value="Chromosome 2"/>
</dbReference>
<sequence>MASSSHGGVSGRIKNLTSTYGTDIQPIISDIRSTVGVMKGIAVQLEKDKLFDKVKEMEDAVVELIGLNELSVHFSSSVQAFGNRYKPGEQLTDFHKVFEDEISQFQANRNSDVQRHTLVRQFKEAVWNVHHEGQPMPGEENDDIVMTGTQSNILNFKCPLSGKPITELQEPVRSMQCRHIYEKQVITQYIQSEGGRTQCPISGCPKALDVNVLVQDPSLAVDIDEMRKMDKETNVEDFTMLDED</sequence>
<evidence type="ECO:0000256" key="10">
    <source>
        <dbReference type="PROSITE-ProRule" id="PRU00452"/>
    </source>
</evidence>
<dbReference type="GO" id="GO:0030915">
    <property type="term" value="C:Smc5-Smc6 complex"/>
    <property type="evidence" value="ECO:0000318"/>
    <property type="project" value="GO_Central"/>
</dbReference>
<reference evidence="14" key="3">
    <citation type="submission" date="2015-04" db="UniProtKB">
        <authorList>
            <consortium name="EnsemblPlants"/>
        </authorList>
    </citation>
    <scope>IDENTIFICATION</scope>
    <source>
        <strain evidence="14">cv. Jemalong A17</strain>
    </source>
</reference>
<dbReference type="PROSITE" id="PS51044">
    <property type="entry name" value="ZF_SP_RING"/>
    <property type="match status" value="1"/>
</dbReference>
<evidence type="ECO:0000313" key="15">
    <source>
        <dbReference type="Proteomes" id="UP000002051"/>
    </source>
</evidence>
<dbReference type="InterPro" id="IPR026846">
    <property type="entry name" value="Nse2(Mms21)"/>
</dbReference>
<reference evidence="16" key="4">
    <citation type="journal article" date="2018" name="Nat. Plants">
        <title>Whole-genome landscape of Medicago truncatula symbiotic genes.</title>
        <authorList>
            <person name="Pecrix Y."/>
            <person name="Staton S.E."/>
            <person name="Sallet E."/>
            <person name="Lelandais-Briere C."/>
            <person name="Moreau S."/>
            <person name="Carrere S."/>
            <person name="Blein T."/>
            <person name="Jardinaud M.F."/>
            <person name="Latrasse D."/>
            <person name="Zouine M."/>
            <person name="Zahm M."/>
            <person name="Kreplak J."/>
            <person name="Mayjonade B."/>
            <person name="Satge C."/>
            <person name="Perez M."/>
            <person name="Cauet S."/>
            <person name="Marande W."/>
            <person name="Chantry-Darmon C."/>
            <person name="Lopez-Roques C."/>
            <person name="Bouchez O."/>
            <person name="Berard A."/>
            <person name="Debelle F."/>
            <person name="Munos S."/>
            <person name="Bendahmane A."/>
            <person name="Berges H."/>
            <person name="Niebel A."/>
            <person name="Buitink J."/>
            <person name="Frugier F."/>
            <person name="Benhamed M."/>
            <person name="Crespi M."/>
            <person name="Gouzy J."/>
            <person name="Gamas P."/>
        </authorList>
    </citation>
    <scope>NUCLEOTIDE SEQUENCE [LARGE SCALE GENOMIC DNA]</scope>
    <source>
        <strain evidence="16">cv. Jemalong A17</strain>
    </source>
</reference>
<dbReference type="OrthoDB" id="26899at2759"/>
<evidence type="ECO:0000256" key="5">
    <source>
        <dbReference type="ARBA" id="ARBA00022723"/>
    </source>
</evidence>
<dbReference type="EMBL" id="PSQE01000002">
    <property type="protein sequence ID" value="RHN75043.1"/>
    <property type="molecule type" value="Genomic_DNA"/>
</dbReference>
<dbReference type="PANTHER" id="PTHR21330:SF1">
    <property type="entry name" value="E3 SUMO-PROTEIN LIGASE NSE2"/>
    <property type="match status" value="1"/>
</dbReference>
<organism evidence="12 15">
    <name type="scientific">Medicago truncatula</name>
    <name type="common">Barrel medic</name>
    <name type="synonym">Medicago tribuloides</name>
    <dbReference type="NCBI Taxonomy" id="3880"/>
    <lineage>
        <taxon>Eukaryota</taxon>
        <taxon>Viridiplantae</taxon>
        <taxon>Streptophyta</taxon>
        <taxon>Embryophyta</taxon>
        <taxon>Tracheophyta</taxon>
        <taxon>Spermatophyta</taxon>
        <taxon>Magnoliopsida</taxon>
        <taxon>eudicotyledons</taxon>
        <taxon>Gunneridae</taxon>
        <taxon>Pentapetalae</taxon>
        <taxon>rosids</taxon>
        <taxon>fabids</taxon>
        <taxon>Fabales</taxon>
        <taxon>Fabaceae</taxon>
        <taxon>Papilionoideae</taxon>
        <taxon>50 kb inversion clade</taxon>
        <taxon>NPAAA clade</taxon>
        <taxon>Hologalegina</taxon>
        <taxon>IRL clade</taxon>
        <taxon>Trifolieae</taxon>
        <taxon>Medicago</taxon>
    </lineage>
</organism>
<dbReference type="Pfam" id="PF11789">
    <property type="entry name" value="zf-Nse"/>
    <property type="match status" value="1"/>
</dbReference>
<dbReference type="PANTHER" id="PTHR21330">
    <property type="entry name" value="E3 SUMO-PROTEIN LIGASE NSE2"/>
    <property type="match status" value="1"/>
</dbReference>
<evidence type="ECO:0000256" key="7">
    <source>
        <dbReference type="ARBA" id="ARBA00022786"/>
    </source>
</evidence>
<dbReference type="GO" id="GO:0061665">
    <property type="term" value="F:SUMO ligase activity"/>
    <property type="evidence" value="ECO:0000318"/>
    <property type="project" value="GO_Central"/>
</dbReference>
<dbReference type="GO" id="GO:0008270">
    <property type="term" value="F:zinc ion binding"/>
    <property type="evidence" value="ECO:0007669"/>
    <property type="project" value="UniProtKB-KW"/>
</dbReference>
<reference evidence="12 15" key="2">
    <citation type="journal article" date="2014" name="BMC Genomics">
        <title>An improved genome release (version Mt4.0) for the model legume Medicago truncatula.</title>
        <authorList>
            <person name="Tang H."/>
            <person name="Krishnakumar V."/>
            <person name="Bidwell S."/>
            <person name="Rosen B."/>
            <person name="Chan A."/>
            <person name="Zhou S."/>
            <person name="Gentzbittel L."/>
            <person name="Childs K.L."/>
            <person name="Yandell M."/>
            <person name="Gundlach H."/>
            <person name="Mayer K.F."/>
            <person name="Schwartz D.C."/>
            <person name="Town C.D."/>
        </authorList>
    </citation>
    <scope>GENOME REANNOTATION</scope>
    <source>
        <strain evidence="12">A17</strain>
        <strain evidence="14 15">cv. Jemalong A17</strain>
    </source>
</reference>
<keyword evidence="7" id="KW-0833">Ubl conjugation pathway</keyword>
<keyword evidence="4" id="KW-0808">Transferase</keyword>
<comment type="pathway">
    <text evidence="2">Protein modification; protein sumoylation.</text>
</comment>
<dbReference type="EMBL" id="CM001218">
    <property type="protein sequence ID" value="KEH38677.1"/>
    <property type="molecule type" value="Genomic_DNA"/>
</dbReference>
<dbReference type="Gramene" id="rna11191">
    <property type="protein sequence ID" value="RHN75043.1"/>
    <property type="gene ID" value="gene11191"/>
</dbReference>
<dbReference type="GO" id="GO:0000724">
    <property type="term" value="P:double-strand break repair via homologous recombination"/>
    <property type="evidence" value="ECO:0000318"/>
    <property type="project" value="GO_Central"/>
</dbReference>
<gene>
    <name evidence="14" type="primary">25487298</name>
    <name evidence="12" type="ordered locus">MTR_2g078640</name>
    <name evidence="13" type="ORF">MtrunA17_Chr2g0316861</name>
</gene>
<evidence type="ECO:0000256" key="3">
    <source>
        <dbReference type="ARBA" id="ARBA00008212"/>
    </source>
</evidence>
<dbReference type="GO" id="GO:0005634">
    <property type="term" value="C:nucleus"/>
    <property type="evidence" value="ECO:0000318"/>
    <property type="project" value="GO_Central"/>
</dbReference>
<name>A0A072VA32_MEDTR</name>
<dbReference type="InterPro" id="IPR013083">
    <property type="entry name" value="Znf_RING/FYVE/PHD"/>
</dbReference>
<evidence type="ECO:0000313" key="14">
    <source>
        <dbReference type="EnsemblPlants" id="KEH38677"/>
    </source>
</evidence>
<keyword evidence="8" id="KW-0862">Zinc</keyword>
<dbReference type="HOGENOM" id="CLU_099247_0_0_1"/>
<dbReference type="InterPro" id="IPR004181">
    <property type="entry name" value="Znf_MIZ"/>
</dbReference>
<dbReference type="Proteomes" id="UP000265566">
    <property type="component" value="Chromosome 2"/>
</dbReference>
<keyword evidence="15" id="KW-1185">Reference proteome</keyword>
<dbReference type="AlphaFoldDB" id="A0A072VA32"/>
<dbReference type="EnsemblPlants" id="KEH38677">
    <property type="protein sequence ID" value="KEH38677"/>
    <property type="gene ID" value="MTR_2g078640"/>
</dbReference>